<protein>
    <submittedName>
        <fullName evidence="6">Peptide/nickel transport system ATP-binding protein</fullName>
    </submittedName>
</protein>
<dbReference type="GO" id="GO:0055085">
    <property type="term" value="P:transmembrane transport"/>
    <property type="evidence" value="ECO:0007669"/>
    <property type="project" value="UniProtKB-ARBA"/>
</dbReference>
<dbReference type="Gene3D" id="3.40.50.300">
    <property type="entry name" value="P-loop containing nucleotide triphosphate hydrolases"/>
    <property type="match status" value="2"/>
</dbReference>
<dbReference type="GO" id="GO:0016887">
    <property type="term" value="F:ATP hydrolysis activity"/>
    <property type="evidence" value="ECO:0007669"/>
    <property type="project" value="InterPro"/>
</dbReference>
<dbReference type="CDD" id="cd03257">
    <property type="entry name" value="ABC_NikE_OppD_transporters"/>
    <property type="match status" value="2"/>
</dbReference>
<dbReference type="PROSITE" id="PS50893">
    <property type="entry name" value="ABC_TRANSPORTER_2"/>
    <property type="match status" value="2"/>
</dbReference>
<evidence type="ECO:0000256" key="4">
    <source>
        <dbReference type="ARBA" id="ARBA00022840"/>
    </source>
</evidence>
<dbReference type="SMART" id="SM00382">
    <property type="entry name" value="AAA"/>
    <property type="match status" value="2"/>
</dbReference>
<proteinExistence type="inferred from homology"/>
<dbReference type="AlphaFoldDB" id="A0A839Z8K5"/>
<evidence type="ECO:0000256" key="1">
    <source>
        <dbReference type="ARBA" id="ARBA00005417"/>
    </source>
</evidence>
<evidence type="ECO:0000313" key="6">
    <source>
        <dbReference type="EMBL" id="MBB3771260.1"/>
    </source>
</evidence>
<dbReference type="Proteomes" id="UP000533469">
    <property type="component" value="Unassembled WGS sequence"/>
</dbReference>
<organism evidence="6 7">
    <name type="scientific">Ancylobacter tetraedralis</name>
    <dbReference type="NCBI Taxonomy" id="217068"/>
    <lineage>
        <taxon>Bacteria</taxon>
        <taxon>Pseudomonadati</taxon>
        <taxon>Pseudomonadota</taxon>
        <taxon>Alphaproteobacteria</taxon>
        <taxon>Hyphomicrobiales</taxon>
        <taxon>Xanthobacteraceae</taxon>
        <taxon>Ancylobacter</taxon>
    </lineage>
</organism>
<keyword evidence="2" id="KW-0813">Transport</keyword>
<dbReference type="SUPFAM" id="SSF52540">
    <property type="entry name" value="P-loop containing nucleoside triphosphate hydrolases"/>
    <property type="match status" value="2"/>
</dbReference>
<dbReference type="InterPro" id="IPR027417">
    <property type="entry name" value="P-loop_NTPase"/>
</dbReference>
<name>A0A839Z8K5_9HYPH</name>
<comment type="caution">
    <text evidence="6">The sequence shown here is derived from an EMBL/GenBank/DDBJ whole genome shotgun (WGS) entry which is preliminary data.</text>
</comment>
<dbReference type="PANTHER" id="PTHR43776">
    <property type="entry name" value="TRANSPORT ATP-BINDING PROTEIN"/>
    <property type="match status" value="1"/>
</dbReference>
<dbReference type="RefSeq" id="WP_183189435.1">
    <property type="nucleotide sequence ID" value="NZ_JACICD010000003.1"/>
</dbReference>
<dbReference type="GO" id="GO:0005524">
    <property type="term" value="F:ATP binding"/>
    <property type="evidence" value="ECO:0007669"/>
    <property type="project" value="UniProtKB-KW"/>
</dbReference>
<gene>
    <name evidence="6" type="ORF">FHS55_001859</name>
</gene>
<evidence type="ECO:0000313" key="7">
    <source>
        <dbReference type="Proteomes" id="UP000533469"/>
    </source>
</evidence>
<evidence type="ECO:0000259" key="5">
    <source>
        <dbReference type="PROSITE" id="PS50893"/>
    </source>
</evidence>
<sequence length="554" mass="59552">MTAPLLSLRNLIISAGGRRLVDGVSLDLEAGRTLAIIGESGSGKSLTALSLLGLLPDGLEVDPATRITVDGRVLAPRDERGWRALRGRRIAIVFQDPMACLNPFMRVGEQIEETLQRAGIAAPAERRQRIVTGLAEVELPNPAALATRYPHQLSGGQQQRVMIAMALAGEPDLLIADEPTSALDASVQADIVALLARLQAKRRLALLIITHDLAVAGVLGHSIAVMQHGRVVETGPAAEVISRPRDPYTARLVGARRRLADVPAAQTMARPVAVTAEAVCVDYSARRLFGTSFRAVHGASLSLLAGRTLGLLGESGSGKSTLAAALAGMRPLADGRIRLLGHALEPRGKPLPDALRRRCQMVFQNPYGALNPRLTIGRALAEPLALARVPASAQAARIVAGLNEVGLDADHAMRYPHQLSGGQRQRACIARALLCEPEVLICDEVISALDMTVKVQILDLLKRLQAERGFAMLFVGHDIEAVRWISDEVLVMHQGRIVERCRPEQLELSAVRDPYTRRLLSARLMPKFDGAIVEKPGGQPRLQVSTAADCLPAW</sequence>
<dbReference type="PROSITE" id="PS00211">
    <property type="entry name" value="ABC_TRANSPORTER_1"/>
    <property type="match status" value="2"/>
</dbReference>
<accession>A0A839Z8K5</accession>
<dbReference type="InterPro" id="IPR017871">
    <property type="entry name" value="ABC_transporter-like_CS"/>
</dbReference>
<keyword evidence="3" id="KW-0547">Nucleotide-binding</keyword>
<reference evidence="6 7" key="1">
    <citation type="submission" date="2020-08" db="EMBL/GenBank/DDBJ databases">
        <title>Genomic Encyclopedia of Type Strains, Phase IV (KMG-IV): sequencing the most valuable type-strain genomes for metagenomic binning, comparative biology and taxonomic classification.</title>
        <authorList>
            <person name="Goeker M."/>
        </authorList>
    </citation>
    <scope>NUCLEOTIDE SEQUENCE [LARGE SCALE GENOMIC DNA]</scope>
    <source>
        <strain evidence="6 7">DSM 5895</strain>
    </source>
</reference>
<feature type="domain" description="ABC transporter" evidence="5">
    <location>
        <begin position="6"/>
        <end position="253"/>
    </location>
</feature>
<dbReference type="NCBIfam" id="NF007739">
    <property type="entry name" value="PRK10419.1"/>
    <property type="match status" value="2"/>
</dbReference>
<comment type="similarity">
    <text evidence="1">Belongs to the ABC transporter superfamily.</text>
</comment>
<dbReference type="EMBL" id="JACICD010000003">
    <property type="protein sequence ID" value="MBB3771260.1"/>
    <property type="molecule type" value="Genomic_DNA"/>
</dbReference>
<dbReference type="Pfam" id="PF00005">
    <property type="entry name" value="ABC_tran"/>
    <property type="match status" value="2"/>
</dbReference>
<keyword evidence="7" id="KW-1185">Reference proteome</keyword>
<dbReference type="PANTHER" id="PTHR43776:SF7">
    <property type="entry name" value="D,D-DIPEPTIDE TRANSPORT ATP-BINDING PROTEIN DDPF-RELATED"/>
    <property type="match status" value="1"/>
</dbReference>
<dbReference type="InterPro" id="IPR050319">
    <property type="entry name" value="ABC_transp_ATP-bind"/>
</dbReference>
<dbReference type="InterPro" id="IPR003593">
    <property type="entry name" value="AAA+_ATPase"/>
</dbReference>
<dbReference type="InterPro" id="IPR003439">
    <property type="entry name" value="ABC_transporter-like_ATP-bd"/>
</dbReference>
<evidence type="ECO:0000256" key="3">
    <source>
        <dbReference type="ARBA" id="ARBA00022741"/>
    </source>
</evidence>
<evidence type="ECO:0000256" key="2">
    <source>
        <dbReference type="ARBA" id="ARBA00022448"/>
    </source>
</evidence>
<feature type="domain" description="ABC transporter" evidence="5">
    <location>
        <begin position="279"/>
        <end position="519"/>
    </location>
</feature>
<keyword evidence="4 6" id="KW-0067">ATP-binding</keyword>
<dbReference type="NCBIfam" id="NF008453">
    <property type="entry name" value="PRK11308.1"/>
    <property type="match status" value="2"/>
</dbReference>